<dbReference type="RefSeq" id="WP_406827210.1">
    <property type="nucleotide sequence ID" value="NZ_CP157485.1"/>
</dbReference>
<proteinExistence type="predicted"/>
<dbReference type="AlphaFoldDB" id="A0AAU7KBU6"/>
<evidence type="ECO:0000313" key="2">
    <source>
        <dbReference type="EMBL" id="XBO49910.1"/>
    </source>
</evidence>
<keyword evidence="1" id="KW-0732">Signal</keyword>
<reference evidence="2" key="1">
    <citation type="submission" date="2024-05" db="EMBL/GenBank/DDBJ databases">
        <authorList>
            <person name="Kim S."/>
            <person name="Heo J."/>
            <person name="Choi H."/>
            <person name="Choi Y."/>
            <person name="Kwon S.-W."/>
            <person name="Kim Y."/>
        </authorList>
    </citation>
    <scope>NUCLEOTIDE SEQUENCE</scope>
    <source>
        <strain evidence="2">KACC 23697</strain>
    </source>
</reference>
<feature type="chain" id="PRO_5043783956" description="Lipoprotein" evidence="1">
    <location>
        <begin position="25"/>
        <end position="241"/>
    </location>
</feature>
<protein>
    <recommendedName>
        <fullName evidence="3">Lipoprotein</fullName>
    </recommendedName>
</protein>
<feature type="signal peptide" evidence="1">
    <location>
        <begin position="1"/>
        <end position="24"/>
    </location>
</feature>
<evidence type="ECO:0000256" key="1">
    <source>
        <dbReference type="SAM" id="SignalP"/>
    </source>
</evidence>
<organism evidence="2">
    <name type="scientific">Pedobacter sp. KACC 23697</name>
    <dbReference type="NCBI Taxonomy" id="3149230"/>
    <lineage>
        <taxon>Bacteria</taxon>
        <taxon>Pseudomonadati</taxon>
        <taxon>Bacteroidota</taxon>
        <taxon>Sphingobacteriia</taxon>
        <taxon>Sphingobacteriales</taxon>
        <taxon>Sphingobacteriaceae</taxon>
        <taxon>Pedobacter</taxon>
    </lineage>
</organism>
<evidence type="ECO:0008006" key="3">
    <source>
        <dbReference type="Google" id="ProtNLM"/>
    </source>
</evidence>
<dbReference type="PROSITE" id="PS51257">
    <property type="entry name" value="PROKAR_LIPOPROTEIN"/>
    <property type="match status" value="1"/>
</dbReference>
<dbReference type="EMBL" id="CP157485">
    <property type="protein sequence ID" value="XBO49910.1"/>
    <property type="molecule type" value="Genomic_DNA"/>
</dbReference>
<sequence>MNKRINALTIIIICVLLACHSTTAERKASGKLSPVHDQNVIPQKQNNKLEHVAQLTFMEYLDDGDYFQILAKKGDSSFSFINETDTSRNLNRGDQIQVVWKNGTVTVPGDNESEMPAKLILSIKKTGEGPVTAFRNSYGKKLKYTWNDKEFTSTYLNKVYLLTEYYLTQTKNPLLREAIKNRQELTYSIESAERNSQHFKVIGIAPIGPTGSNIVQWLYVEEENGRIYEYNLPEDKLVAFN</sequence>
<gene>
    <name evidence="2" type="ORF">ABEG20_09890</name>
</gene>
<name>A0AAU7KBU6_9SPHI</name>
<accession>A0AAU7KBU6</accession>